<evidence type="ECO:0008006" key="4">
    <source>
        <dbReference type="Google" id="ProtNLM"/>
    </source>
</evidence>
<proteinExistence type="predicted"/>
<dbReference type="EMBL" id="SZQA01000029">
    <property type="protein sequence ID" value="TKK85245.1"/>
    <property type="molecule type" value="Genomic_DNA"/>
</dbReference>
<evidence type="ECO:0000313" key="2">
    <source>
        <dbReference type="EMBL" id="TKK85245.1"/>
    </source>
</evidence>
<evidence type="ECO:0000313" key="3">
    <source>
        <dbReference type="Proteomes" id="UP000308705"/>
    </source>
</evidence>
<dbReference type="AlphaFoldDB" id="A0A4U3M8E8"/>
<dbReference type="OrthoDB" id="4553959at2"/>
<name>A0A4U3M8E8_9ACTN</name>
<sequence>MDVSYARRLVLAVEPHEFGSRPLKLRKEVLRRGLRTAFQDAVEQAGLVAPEWQTSPDGGGTAVFAADVPEAKILDSFTHQLHGALIQHNRLHSADGALRVRLAVHHGMVSGSAEDGFDGPAATQAGDLARCDEAAHALDATTAVLVVIVSDPVMTDTVGGSLSWLEERDMRRVEVRGRPAWLWLLGAEPPAESRPDPPTPPSSPPPPAAPAQSITGHFAYADIHAHQVVAGDVINQRGTQ</sequence>
<comment type="caution">
    <text evidence="2">The sequence shown here is derived from an EMBL/GenBank/DDBJ whole genome shotgun (WGS) entry which is preliminary data.</text>
</comment>
<gene>
    <name evidence="2" type="ORF">FDA94_26615</name>
</gene>
<keyword evidence="3" id="KW-1185">Reference proteome</keyword>
<dbReference type="RefSeq" id="WP_137249809.1">
    <property type="nucleotide sequence ID" value="NZ_SZQA01000029.1"/>
</dbReference>
<organism evidence="2 3">
    <name type="scientific">Herbidospora galbida</name>
    <dbReference type="NCBI Taxonomy" id="2575442"/>
    <lineage>
        <taxon>Bacteria</taxon>
        <taxon>Bacillati</taxon>
        <taxon>Actinomycetota</taxon>
        <taxon>Actinomycetes</taxon>
        <taxon>Streptosporangiales</taxon>
        <taxon>Streptosporangiaceae</taxon>
        <taxon>Herbidospora</taxon>
    </lineage>
</organism>
<accession>A0A4U3M8E8</accession>
<protein>
    <recommendedName>
        <fullName evidence="4">Guanylate cyclase domain-containing protein</fullName>
    </recommendedName>
</protein>
<feature type="compositionally biased region" description="Pro residues" evidence="1">
    <location>
        <begin position="196"/>
        <end position="209"/>
    </location>
</feature>
<evidence type="ECO:0000256" key="1">
    <source>
        <dbReference type="SAM" id="MobiDB-lite"/>
    </source>
</evidence>
<reference evidence="2 3" key="1">
    <citation type="submission" date="2019-04" db="EMBL/GenBank/DDBJ databases">
        <title>Herbidospora sp. NEAU-GS14.nov., a novel actinomycete isolated from soil.</title>
        <authorList>
            <person name="Han L."/>
        </authorList>
    </citation>
    <scope>NUCLEOTIDE SEQUENCE [LARGE SCALE GENOMIC DNA]</scope>
    <source>
        <strain evidence="2 3">NEAU-GS14</strain>
    </source>
</reference>
<feature type="region of interest" description="Disordered" evidence="1">
    <location>
        <begin position="188"/>
        <end position="216"/>
    </location>
</feature>
<dbReference type="Proteomes" id="UP000308705">
    <property type="component" value="Unassembled WGS sequence"/>
</dbReference>